<sequence>MGRYATLNADTKDIVNCLLPGIAASFGVVNVVDVIPEDIRMRAWDCDRRKHIIGETEDDPRNWGVQFLKDLVTISRLNNGNLTEFHEKLRTKVNKHEDEHPWTRLADIKEIREDYEAPQRPAREEIDTRGITSSYESESTDSYYEELVEPPVDKKSGRRPRNHEVYEARPQKQPKKRKHGSSQRLRRDPSVGWERPDRHKRRRQEYYPEHRQTSTGRGVSVINSEREDSIGLSVPAFLTPSITASPSAYSRRGQSNSYFQHSNDNENYEELSIQELQLQIEVAEAELRTSKLRLHLLAEKKRRARDSVDFEDSVVRGECSRHWKDNMIPASGQEDSCGFTSHPTVPA</sequence>
<organism evidence="2 3">
    <name type="scientific">Melanomma pulvis-pyrius CBS 109.77</name>
    <dbReference type="NCBI Taxonomy" id="1314802"/>
    <lineage>
        <taxon>Eukaryota</taxon>
        <taxon>Fungi</taxon>
        <taxon>Dikarya</taxon>
        <taxon>Ascomycota</taxon>
        <taxon>Pezizomycotina</taxon>
        <taxon>Dothideomycetes</taxon>
        <taxon>Pleosporomycetidae</taxon>
        <taxon>Pleosporales</taxon>
        <taxon>Melanommataceae</taxon>
        <taxon>Melanomma</taxon>
    </lineage>
</organism>
<feature type="region of interest" description="Disordered" evidence="1">
    <location>
        <begin position="113"/>
        <end position="218"/>
    </location>
</feature>
<keyword evidence="3" id="KW-1185">Reference proteome</keyword>
<feature type="compositionally biased region" description="Low complexity" evidence="1">
    <location>
        <begin position="132"/>
        <end position="142"/>
    </location>
</feature>
<feature type="region of interest" description="Disordered" evidence="1">
    <location>
        <begin position="326"/>
        <end position="347"/>
    </location>
</feature>
<evidence type="ECO:0000313" key="3">
    <source>
        <dbReference type="Proteomes" id="UP000799757"/>
    </source>
</evidence>
<name>A0A6A6XMD9_9PLEO</name>
<dbReference type="Proteomes" id="UP000799757">
    <property type="component" value="Unassembled WGS sequence"/>
</dbReference>
<proteinExistence type="predicted"/>
<evidence type="ECO:0000256" key="1">
    <source>
        <dbReference type="SAM" id="MobiDB-lite"/>
    </source>
</evidence>
<evidence type="ECO:0000313" key="2">
    <source>
        <dbReference type="EMBL" id="KAF2797680.1"/>
    </source>
</evidence>
<feature type="compositionally biased region" description="Basic residues" evidence="1">
    <location>
        <begin position="172"/>
        <end position="181"/>
    </location>
</feature>
<feature type="compositionally biased region" description="Polar residues" evidence="1">
    <location>
        <begin position="338"/>
        <end position="347"/>
    </location>
</feature>
<dbReference type="EMBL" id="MU001801">
    <property type="protein sequence ID" value="KAF2797680.1"/>
    <property type="molecule type" value="Genomic_DNA"/>
</dbReference>
<protein>
    <submittedName>
        <fullName evidence="2">Uncharacterized protein</fullName>
    </submittedName>
</protein>
<accession>A0A6A6XMD9</accession>
<dbReference type="OrthoDB" id="3781687at2759"/>
<feature type="compositionally biased region" description="Basic and acidic residues" evidence="1">
    <location>
        <begin position="185"/>
        <end position="197"/>
    </location>
</feature>
<gene>
    <name evidence="2" type="ORF">K505DRAFT_414901</name>
</gene>
<dbReference type="AlphaFoldDB" id="A0A6A6XMD9"/>
<reference evidence="2" key="1">
    <citation type="journal article" date="2020" name="Stud. Mycol.">
        <title>101 Dothideomycetes genomes: a test case for predicting lifestyles and emergence of pathogens.</title>
        <authorList>
            <person name="Haridas S."/>
            <person name="Albert R."/>
            <person name="Binder M."/>
            <person name="Bloem J."/>
            <person name="Labutti K."/>
            <person name="Salamov A."/>
            <person name="Andreopoulos B."/>
            <person name="Baker S."/>
            <person name="Barry K."/>
            <person name="Bills G."/>
            <person name="Bluhm B."/>
            <person name="Cannon C."/>
            <person name="Castanera R."/>
            <person name="Culley D."/>
            <person name="Daum C."/>
            <person name="Ezra D."/>
            <person name="Gonzalez J."/>
            <person name="Henrissat B."/>
            <person name="Kuo A."/>
            <person name="Liang C."/>
            <person name="Lipzen A."/>
            <person name="Lutzoni F."/>
            <person name="Magnuson J."/>
            <person name="Mondo S."/>
            <person name="Nolan M."/>
            <person name="Ohm R."/>
            <person name="Pangilinan J."/>
            <person name="Park H.-J."/>
            <person name="Ramirez L."/>
            <person name="Alfaro M."/>
            <person name="Sun H."/>
            <person name="Tritt A."/>
            <person name="Yoshinaga Y."/>
            <person name="Zwiers L.-H."/>
            <person name="Turgeon B."/>
            <person name="Goodwin S."/>
            <person name="Spatafora J."/>
            <person name="Crous P."/>
            <person name="Grigoriev I."/>
        </authorList>
    </citation>
    <scope>NUCLEOTIDE SEQUENCE</scope>
    <source>
        <strain evidence="2">CBS 109.77</strain>
    </source>
</reference>
<feature type="compositionally biased region" description="Basic and acidic residues" evidence="1">
    <location>
        <begin position="113"/>
        <end position="128"/>
    </location>
</feature>